<name>A0A9P7EAV1_9AGAM</name>
<dbReference type="OrthoDB" id="434253at2759"/>
<dbReference type="SUPFAM" id="SSF50475">
    <property type="entry name" value="FMN-binding split barrel"/>
    <property type="match status" value="1"/>
</dbReference>
<dbReference type="Gene3D" id="2.30.110.10">
    <property type="entry name" value="Electron Transport, Fmn-binding Protein, Chain A"/>
    <property type="match status" value="1"/>
</dbReference>
<comment type="caution">
    <text evidence="2">The sequence shown here is derived from an EMBL/GenBank/DDBJ whole genome shotgun (WGS) entry which is preliminary data.</text>
</comment>
<dbReference type="PANTHER" id="PTHR34818">
    <property type="entry name" value="PROTEIN BLI-3"/>
    <property type="match status" value="1"/>
</dbReference>
<keyword evidence="3" id="KW-1185">Reference proteome</keyword>
<evidence type="ECO:0000313" key="3">
    <source>
        <dbReference type="Proteomes" id="UP000807769"/>
    </source>
</evidence>
<reference evidence="2" key="1">
    <citation type="journal article" date="2020" name="New Phytol.">
        <title>Comparative genomics reveals dynamic genome evolution in host specialist ectomycorrhizal fungi.</title>
        <authorList>
            <person name="Lofgren L.A."/>
            <person name="Nguyen N.H."/>
            <person name="Vilgalys R."/>
            <person name="Ruytinx J."/>
            <person name="Liao H.L."/>
            <person name="Branco S."/>
            <person name="Kuo A."/>
            <person name="LaButti K."/>
            <person name="Lipzen A."/>
            <person name="Andreopoulos W."/>
            <person name="Pangilinan J."/>
            <person name="Riley R."/>
            <person name="Hundley H."/>
            <person name="Na H."/>
            <person name="Barry K."/>
            <person name="Grigoriev I.V."/>
            <person name="Stajich J.E."/>
            <person name="Kennedy P.G."/>
        </authorList>
    </citation>
    <scope>NUCLEOTIDE SEQUENCE</scope>
    <source>
        <strain evidence="2">MN1</strain>
    </source>
</reference>
<evidence type="ECO:0000259" key="1">
    <source>
        <dbReference type="Pfam" id="PF16242"/>
    </source>
</evidence>
<dbReference type="EMBL" id="JABBWG010000017">
    <property type="protein sequence ID" value="KAG1816093.1"/>
    <property type="molecule type" value="Genomic_DNA"/>
</dbReference>
<dbReference type="Proteomes" id="UP000807769">
    <property type="component" value="Unassembled WGS sequence"/>
</dbReference>
<dbReference type="RefSeq" id="XP_041192899.1">
    <property type="nucleotide sequence ID" value="XM_041342652.1"/>
</dbReference>
<gene>
    <name evidence="2" type="ORF">BJ212DRAFT_211077</name>
</gene>
<protein>
    <recommendedName>
        <fullName evidence="1">General stress protein FMN-binding split barrel domain-containing protein</fullName>
    </recommendedName>
</protein>
<dbReference type="InterPro" id="IPR038725">
    <property type="entry name" value="YdaG_split_barrel_FMN-bd"/>
</dbReference>
<evidence type="ECO:0000313" key="2">
    <source>
        <dbReference type="EMBL" id="KAG1816093.1"/>
    </source>
</evidence>
<accession>A0A9P7EAV1</accession>
<organism evidence="2 3">
    <name type="scientific">Suillus subaureus</name>
    <dbReference type="NCBI Taxonomy" id="48587"/>
    <lineage>
        <taxon>Eukaryota</taxon>
        <taxon>Fungi</taxon>
        <taxon>Dikarya</taxon>
        <taxon>Basidiomycota</taxon>
        <taxon>Agaricomycotina</taxon>
        <taxon>Agaricomycetes</taxon>
        <taxon>Agaricomycetidae</taxon>
        <taxon>Boletales</taxon>
        <taxon>Suillineae</taxon>
        <taxon>Suillaceae</taxon>
        <taxon>Suillus</taxon>
    </lineage>
</organism>
<dbReference type="InterPro" id="IPR052917">
    <property type="entry name" value="Stress-Dev_Protein"/>
</dbReference>
<dbReference type="AlphaFoldDB" id="A0A9P7EAV1"/>
<proteinExistence type="predicted"/>
<feature type="domain" description="General stress protein FMN-binding split barrel" evidence="1">
    <location>
        <begin position="28"/>
        <end position="183"/>
    </location>
</feature>
<dbReference type="InterPro" id="IPR012349">
    <property type="entry name" value="Split_barrel_FMN-bd"/>
</dbReference>
<dbReference type="Pfam" id="PF16242">
    <property type="entry name" value="Pyrid_ox_like"/>
    <property type="match status" value="1"/>
</dbReference>
<dbReference type="GeneID" id="64636668"/>
<dbReference type="PANTHER" id="PTHR34818:SF1">
    <property type="entry name" value="PROTEIN BLI-3"/>
    <property type="match status" value="1"/>
</dbReference>
<sequence>MSDLSPEQARLDPYSSLAENTNLTVQENITDLHTVIKNAKIGMLVTRDANGNLHSRAMTPATPYSDTQLNLVFLANNVSHKFEEIENDAHVNVSFCDPSSTDWASYSGRARVTQDKDLINKHWSSMITGYIGDLKDGIHKGDKNDPRVAVIEVIPDEIKFWITKHSSAVRTAQVAYGAATGKATSPGELRIISKEEIQLAQGLQSK</sequence>